<keyword evidence="2" id="KW-1185">Reference proteome</keyword>
<protein>
    <submittedName>
        <fullName evidence="1">Uncharacterized protein</fullName>
    </submittedName>
</protein>
<evidence type="ECO:0000313" key="2">
    <source>
        <dbReference type="Proteomes" id="UP001486207"/>
    </source>
</evidence>
<organism evidence="1 2">
    <name type="scientific">Streptomyces lanatus</name>
    <dbReference type="NCBI Taxonomy" id="66900"/>
    <lineage>
        <taxon>Bacteria</taxon>
        <taxon>Bacillati</taxon>
        <taxon>Actinomycetota</taxon>
        <taxon>Actinomycetes</taxon>
        <taxon>Kitasatosporales</taxon>
        <taxon>Streptomycetaceae</taxon>
        <taxon>Streptomyces</taxon>
    </lineage>
</organism>
<dbReference type="RefSeq" id="WP_190074181.1">
    <property type="nucleotide sequence ID" value="NZ_BNBM01000017.1"/>
</dbReference>
<sequence>MVTLAKKPQLLFFLTVTTGFGTADAKVHNLVLTHEEETYDDQVEEAHRQADAIDGAAVHCLIAGDRSAAYAAARTGQDFDTLLDQWLEQEARAGRA</sequence>
<proteinExistence type="predicted"/>
<name>A0ABV1Y004_9ACTN</name>
<reference evidence="1 2" key="1">
    <citation type="submission" date="2024-06" db="EMBL/GenBank/DDBJ databases">
        <title>The Natural Products Discovery Center: Release of the First 8490 Sequenced Strains for Exploring Actinobacteria Biosynthetic Diversity.</title>
        <authorList>
            <person name="Kalkreuter E."/>
            <person name="Kautsar S.A."/>
            <person name="Yang D."/>
            <person name="Bader C.D."/>
            <person name="Teijaro C.N."/>
            <person name="Fluegel L."/>
            <person name="Davis C.M."/>
            <person name="Simpson J.R."/>
            <person name="Lauterbach L."/>
            <person name="Steele A.D."/>
            <person name="Gui C."/>
            <person name="Meng S."/>
            <person name="Li G."/>
            <person name="Viehrig K."/>
            <person name="Ye F."/>
            <person name="Su P."/>
            <person name="Kiefer A.F."/>
            <person name="Nichols A."/>
            <person name="Cepeda A.J."/>
            <person name="Yan W."/>
            <person name="Fan B."/>
            <person name="Jiang Y."/>
            <person name="Adhikari A."/>
            <person name="Zheng C.-J."/>
            <person name="Schuster L."/>
            <person name="Cowan T.M."/>
            <person name="Smanski M.J."/>
            <person name="Chevrette M.G."/>
            <person name="De Carvalho L.P.S."/>
            <person name="Shen B."/>
        </authorList>
    </citation>
    <scope>NUCLEOTIDE SEQUENCE [LARGE SCALE GENOMIC DNA]</scope>
    <source>
        <strain evidence="1 2">NPDC000155</strain>
    </source>
</reference>
<dbReference type="Proteomes" id="UP001486207">
    <property type="component" value="Unassembled WGS sequence"/>
</dbReference>
<evidence type="ECO:0000313" key="1">
    <source>
        <dbReference type="EMBL" id="MER7377154.1"/>
    </source>
</evidence>
<gene>
    <name evidence="1" type="ORF">ABT384_31445</name>
</gene>
<accession>A0ABV1Y004</accession>
<comment type="caution">
    <text evidence="1">The sequence shown here is derived from an EMBL/GenBank/DDBJ whole genome shotgun (WGS) entry which is preliminary data.</text>
</comment>
<dbReference type="EMBL" id="JBEPFB010000017">
    <property type="protein sequence ID" value="MER7377154.1"/>
    <property type="molecule type" value="Genomic_DNA"/>
</dbReference>